<dbReference type="AlphaFoldDB" id="A0A816AB04"/>
<dbReference type="EMBL" id="CAJNOW010011264">
    <property type="protein sequence ID" value="CAF1595731.1"/>
    <property type="molecule type" value="Genomic_DNA"/>
</dbReference>
<evidence type="ECO:0000313" key="2">
    <source>
        <dbReference type="EMBL" id="CAF1595731.1"/>
    </source>
</evidence>
<protein>
    <submittedName>
        <fullName evidence="2">Uncharacterized protein</fullName>
    </submittedName>
</protein>
<evidence type="ECO:0000313" key="3">
    <source>
        <dbReference type="Proteomes" id="UP000663834"/>
    </source>
</evidence>
<name>A0A816AB04_9BILA</name>
<evidence type="ECO:0000256" key="1">
    <source>
        <dbReference type="SAM" id="MobiDB-lite"/>
    </source>
</evidence>
<gene>
    <name evidence="2" type="ORF">KQP761_LOCUS21691</name>
</gene>
<feature type="compositionally biased region" description="Low complexity" evidence="1">
    <location>
        <begin position="79"/>
        <end position="92"/>
    </location>
</feature>
<organism evidence="2 3">
    <name type="scientific">Rotaria magnacalcarata</name>
    <dbReference type="NCBI Taxonomy" id="392030"/>
    <lineage>
        <taxon>Eukaryota</taxon>
        <taxon>Metazoa</taxon>
        <taxon>Spiralia</taxon>
        <taxon>Gnathifera</taxon>
        <taxon>Rotifera</taxon>
        <taxon>Eurotatoria</taxon>
        <taxon>Bdelloidea</taxon>
        <taxon>Philodinida</taxon>
        <taxon>Philodinidae</taxon>
        <taxon>Rotaria</taxon>
    </lineage>
</organism>
<feature type="region of interest" description="Disordered" evidence="1">
    <location>
        <begin position="75"/>
        <end position="96"/>
    </location>
</feature>
<proteinExistence type="predicted"/>
<reference evidence="2" key="1">
    <citation type="submission" date="2021-02" db="EMBL/GenBank/DDBJ databases">
        <authorList>
            <person name="Nowell W R."/>
        </authorList>
    </citation>
    <scope>NUCLEOTIDE SEQUENCE</scope>
</reference>
<sequence length="124" mass="14713">MDYQFKNTKDEKSVNERDLIIYCKHEHRLKKQQQYIDQLWSLIFHETPVINTNLIVGTRLTPNLTQEMIASTLKPIPHTDTNNESSTNYNTSGHQFTSPLNRRIVESILFDRTRIKALRQKHFE</sequence>
<dbReference type="Proteomes" id="UP000663834">
    <property type="component" value="Unassembled WGS sequence"/>
</dbReference>
<comment type="caution">
    <text evidence="2">The sequence shown here is derived from an EMBL/GenBank/DDBJ whole genome shotgun (WGS) entry which is preliminary data.</text>
</comment>
<accession>A0A816AB04</accession>